<evidence type="ECO:0000256" key="10">
    <source>
        <dbReference type="HAMAP-Rule" id="MF_01499"/>
    </source>
</evidence>
<protein>
    <recommendedName>
        <fullName evidence="10">Diadenylate cyclase</fullName>
        <shortName evidence="10">DAC</shortName>
        <ecNumber evidence="10">2.7.7.85</ecNumber>
    </recommendedName>
    <alternativeName>
        <fullName evidence="10">Cyclic-di-AMP synthase</fullName>
        <shortName evidence="10">c-di-AMP synthase</shortName>
    </alternativeName>
</protein>
<dbReference type="RefSeq" id="WP_090289686.1">
    <property type="nucleotide sequence ID" value="NZ_FNCK01000003.1"/>
</dbReference>
<dbReference type="GO" id="GO:0005524">
    <property type="term" value="F:ATP binding"/>
    <property type="evidence" value="ECO:0007669"/>
    <property type="project" value="UniProtKB-UniRule"/>
</dbReference>
<comment type="caution">
    <text evidence="10">Lacks conserved residue(s) required for the propagation of feature annotation.</text>
</comment>
<reference evidence="12 13" key="1">
    <citation type="submission" date="2016-10" db="EMBL/GenBank/DDBJ databases">
        <authorList>
            <person name="de Groot N.N."/>
        </authorList>
    </citation>
    <scope>NUCLEOTIDE SEQUENCE [LARGE SCALE GENOMIC DNA]</scope>
    <source>
        <strain evidence="12 13">ATCC BAA-466</strain>
    </source>
</reference>
<comment type="similarity">
    <text evidence="10">Belongs to the adenylate cyclase family. DacA/CdaA subfamily.</text>
</comment>
<keyword evidence="3 10" id="KW-0808">Transferase</keyword>
<dbReference type="NCBIfam" id="TIGR00159">
    <property type="entry name" value="diadenylate cyclase CdaA"/>
    <property type="match status" value="1"/>
</dbReference>
<keyword evidence="13" id="KW-1185">Reference proteome</keyword>
<evidence type="ECO:0000256" key="7">
    <source>
        <dbReference type="ARBA" id="ARBA00022840"/>
    </source>
</evidence>
<dbReference type="PANTHER" id="PTHR34185:SF1">
    <property type="entry name" value="DIADENYLATE CYCLASE"/>
    <property type="match status" value="1"/>
</dbReference>
<comment type="function">
    <text evidence="10">Catalyzes the condensation of 2 ATP molecules into cyclic di-AMP (c-di-AMP), a second messenger used to regulate differing processes in different bacteria.</text>
</comment>
<dbReference type="EC" id="2.7.7.85" evidence="10"/>
<feature type="domain" description="DAC" evidence="11">
    <location>
        <begin position="84"/>
        <end position="242"/>
    </location>
</feature>
<dbReference type="SUPFAM" id="SSF143597">
    <property type="entry name" value="YojJ-like"/>
    <property type="match status" value="1"/>
</dbReference>
<dbReference type="STRING" id="120956.SAMN05421791_103282"/>
<evidence type="ECO:0000256" key="2">
    <source>
        <dbReference type="ARBA" id="ARBA00022475"/>
    </source>
</evidence>
<evidence type="ECO:0000256" key="5">
    <source>
        <dbReference type="ARBA" id="ARBA00022695"/>
    </source>
</evidence>
<evidence type="ECO:0000256" key="1">
    <source>
        <dbReference type="ARBA" id="ARBA00000877"/>
    </source>
</evidence>
<evidence type="ECO:0000313" key="13">
    <source>
        <dbReference type="Proteomes" id="UP000199708"/>
    </source>
</evidence>
<evidence type="ECO:0000313" key="12">
    <source>
        <dbReference type="EMBL" id="SDG17759.1"/>
    </source>
</evidence>
<dbReference type="AlphaFoldDB" id="A0A1G7S5M6"/>
<evidence type="ECO:0000256" key="6">
    <source>
        <dbReference type="ARBA" id="ARBA00022741"/>
    </source>
</evidence>
<name>A0A1G7S5M6_9LACT</name>
<feature type="transmembrane region" description="Helical" evidence="10">
    <location>
        <begin position="66"/>
        <end position="83"/>
    </location>
</feature>
<feature type="transmembrane region" description="Helical" evidence="10">
    <location>
        <begin position="12"/>
        <end position="30"/>
    </location>
</feature>
<dbReference type="OrthoDB" id="9807385at2"/>
<keyword evidence="2 10" id="KW-1003">Cell membrane</keyword>
<keyword evidence="8 10" id="KW-1133">Transmembrane helix</keyword>
<dbReference type="Pfam" id="PF02457">
    <property type="entry name" value="DAC"/>
    <property type="match status" value="1"/>
</dbReference>
<evidence type="ECO:0000256" key="3">
    <source>
        <dbReference type="ARBA" id="ARBA00022679"/>
    </source>
</evidence>
<dbReference type="GO" id="GO:0004016">
    <property type="term" value="F:adenylate cyclase activity"/>
    <property type="evidence" value="ECO:0007669"/>
    <property type="project" value="UniProtKB-UniRule"/>
</dbReference>
<feature type="transmembrane region" description="Helical" evidence="10">
    <location>
        <begin position="42"/>
        <end position="60"/>
    </location>
</feature>
<dbReference type="GO" id="GO:0106408">
    <property type="term" value="F:diadenylate cyclase activity"/>
    <property type="evidence" value="ECO:0007669"/>
    <property type="project" value="UniProtKB-EC"/>
</dbReference>
<dbReference type="Pfam" id="PF19293">
    <property type="entry name" value="CdaA_N"/>
    <property type="match status" value="1"/>
</dbReference>
<dbReference type="InterPro" id="IPR014046">
    <property type="entry name" value="C-di-AMP_synthase"/>
</dbReference>
<dbReference type="InterPro" id="IPR034701">
    <property type="entry name" value="CdaA"/>
</dbReference>
<comment type="catalytic activity">
    <reaction evidence="1 10">
        <text>2 ATP = 3',3'-c-di-AMP + 2 diphosphate</text>
        <dbReference type="Rhea" id="RHEA:35655"/>
        <dbReference type="ChEBI" id="CHEBI:30616"/>
        <dbReference type="ChEBI" id="CHEBI:33019"/>
        <dbReference type="ChEBI" id="CHEBI:71500"/>
        <dbReference type="EC" id="2.7.7.85"/>
    </reaction>
</comment>
<evidence type="ECO:0000259" key="11">
    <source>
        <dbReference type="PROSITE" id="PS51794"/>
    </source>
</evidence>
<dbReference type="PANTHER" id="PTHR34185">
    <property type="entry name" value="DIADENYLATE CYCLASE"/>
    <property type="match status" value="1"/>
</dbReference>
<dbReference type="GO" id="GO:0006171">
    <property type="term" value="P:cAMP biosynthetic process"/>
    <property type="evidence" value="ECO:0007669"/>
    <property type="project" value="InterPro"/>
</dbReference>
<comment type="subunit">
    <text evidence="10">Probably a homodimer.</text>
</comment>
<evidence type="ECO:0000256" key="4">
    <source>
        <dbReference type="ARBA" id="ARBA00022692"/>
    </source>
</evidence>
<dbReference type="InterPro" id="IPR036888">
    <property type="entry name" value="DNA_integrity_DisA_N_sf"/>
</dbReference>
<dbReference type="HAMAP" id="MF_01499">
    <property type="entry name" value="DacA"/>
    <property type="match status" value="1"/>
</dbReference>
<keyword evidence="7 10" id="KW-0067">ATP-binding</keyword>
<dbReference type="Proteomes" id="UP000199708">
    <property type="component" value="Unassembled WGS sequence"/>
</dbReference>
<dbReference type="PROSITE" id="PS51794">
    <property type="entry name" value="DAC"/>
    <property type="match status" value="1"/>
</dbReference>
<keyword evidence="6 10" id="KW-0547">Nucleotide-binding</keyword>
<gene>
    <name evidence="10" type="primary">dacA</name>
    <name evidence="12" type="ORF">SAMN05421791_103282</name>
</gene>
<dbReference type="InterPro" id="IPR050338">
    <property type="entry name" value="DisA"/>
</dbReference>
<keyword evidence="4 10" id="KW-0812">Transmembrane</keyword>
<evidence type="ECO:0000256" key="9">
    <source>
        <dbReference type="ARBA" id="ARBA00023136"/>
    </source>
</evidence>
<organism evidence="12 13">
    <name type="scientific">Facklamia miroungae</name>
    <dbReference type="NCBI Taxonomy" id="120956"/>
    <lineage>
        <taxon>Bacteria</taxon>
        <taxon>Bacillati</taxon>
        <taxon>Bacillota</taxon>
        <taxon>Bacilli</taxon>
        <taxon>Lactobacillales</taxon>
        <taxon>Aerococcaceae</taxon>
        <taxon>Facklamia</taxon>
    </lineage>
</organism>
<dbReference type="EMBL" id="FNCK01000003">
    <property type="protein sequence ID" value="SDG17759.1"/>
    <property type="molecule type" value="Genomic_DNA"/>
</dbReference>
<dbReference type="PIRSF" id="PIRSF004793">
    <property type="entry name" value="UCP004793"/>
    <property type="match status" value="1"/>
</dbReference>
<dbReference type="InterPro" id="IPR045585">
    <property type="entry name" value="CdaA_N"/>
</dbReference>
<dbReference type="Gene3D" id="3.40.1700.10">
    <property type="entry name" value="DNA integrity scanning protein, DisA, N-terminal domain"/>
    <property type="match status" value="1"/>
</dbReference>
<evidence type="ECO:0000256" key="8">
    <source>
        <dbReference type="ARBA" id="ARBA00022989"/>
    </source>
</evidence>
<dbReference type="InterPro" id="IPR003390">
    <property type="entry name" value="DNA_integrity_scan_DisA_N"/>
</dbReference>
<sequence length="287" mass="32358">MLEWLNQFLGNHPFVSILDILIVWFIIYRLIGYAKQSRAMNLLQGIGLIIFAKFLSQGIGLQTIDWILGQVISWGVVALIILFQAELRKVLENLGKILFRNRQSSRNPSEELIEDLKKSLLYMSKRKIGALISIEAEDSLAEYIGTGTKLDSEISSQLLINIFIPNTPLHDGAVIITDFRIASASCYLPLSESKLIPKELGTRHRAAIGLGEKTDALTLIVSEETGAISIVKNDFLHRDVDKEELHELLNKYLFTEVEKDNQENENSHIIKNLLTMLRSSKGGKKNE</sequence>
<dbReference type="FunFam" id="3.40.1700.10:FF:000002">
    <property type="entry name" value="Diadenylate cyclase"/>
    <property type="match status" value="1"/>
</dbReference>
<accession>A0A1G7S5M6</accession>
<keyword evidence="9 10" id="KW-0472">Membrane</keyword>
<proteinExistence type="inferred from homology"/>
<keyword evidence="5 10" id="KW-0548">Nucleotidyltransferase</keyword>